<dbReference type="PANTHER" id="PTHR23235">
    <property type="entry name" value="KRUEPPEL-LIKE TRANSCRIPTION FACTOR"/>
    <property type="match status" value="1"/>
</dbReference>
<dbReference type="AlphaFoldDB" id="A0AAV6ZH09"/>
<reference evidence="9" key="1">
    <citation type="thesis" date="2020" institute="ProQuest LLC" country="789 East Eisenhower Parkway, Ann Arbor, MI, USA">
        <title>Comparative Genomics and Chromosome Evolution.</title>
        <authorList>
            <person name="Mudd A.B."/>
        </authorList>
    </citation>
    <scope>NUCLEOTIDE SEQUENCE</scope>
    <source>
        <strain evidence="9">237g6f4</strain>
        <tissue evidence="9">Blood</tissue>
    </source>
</reference>
<comment type="caution">
    <text evidence="9">The sequence shown here is derived from an EMBL/GenBank/DDBJ whole genome shotgun (WGS) entry which is preliminary data.</text>
</comment>
<evidence type="ECO:0000313" key="10">
    <source>
        <dbReference type="Proteomes" id="UP000824782"/>
    </source>
</evidence>
<dbReference type="Gene3D" id="3.30.160.60">
    <property type="entry name" value="Classic Zinc Finger"/>
    <property type="match status" value="6"/>
</dbReference>
<evidence type="ECO:0000256" key="7">
    <source>
        <dbReference type="SAM" id="MobiDB-lite"/>
    </source>
</evidence>
<feature type="domain" description="C2H2-type" evidence="8">
    <location>
        <begin position="193"/>
        <end position="220"/>
    </location>
</feature>
<feature type="domain" description="C2H2-type" evidence="8">
    <location>
        <begin position="333"/>
        <end position="360"/>
    </location>
</feature>
<dbReference type="SMART" id="SM00355">
    <property type="entry name" value="ZnF_C2H2"/>
    <property type="match status" value="6"/>
</dbReference>
<dbReference type="PANTHER" id="PTHR23235:SF142">
    <property type="entry name" value="ZINC FINGER PROTEIN 384"/>
    <property type="match status" value="1"/>
</dbReference>
<keyword evidence="4" id="KW-0862">Zinc</keyword>
<evidence type="ECO:0000313" key="9">
    <source>
        <dbReference type="EMBL" id="KAG8548437.1"/>
    </source>
</evidence>
<evidence type="ECO:0000256" key="1">
    <source>
        <dbReference type="ARBA" id="ARBA00022723"/>
    </source>
</evidence>
<dbReference type="Pfam" id="PF00096">
    <property type="entry name" value="zf-C2H2"/>
    <property type="match status" value="5"/>
</dbReference>
<evidence type="ECO:0000256" key="6">
    <source>
        <dbReference type="PROSITE-ProRule" id="PRU00042"/>
    </source>
</evidence>
<keyword evidence="3 6" id="KW-0863">Zinc-finger</keyword>
<keyword evidence="5" id="KW-0539">Nucleus</keyword>
<evidence type="ECO:0000256" key="2">
    <source>
        <dbReference type="ARBA" id="ARBA00022737"/>
    </source>
</evidence>
<feature type="domain" description="C2H2-type" evidence="8">
    <location>
        <begin position="305"/>
        <end position="332"/>
    </location>
</feature>
<dbReference type="SUPFAM" id="SSF57667">
    <property type="entry name" value="beta-beta-alpha zinc fingers"/>
    <property type="match status" value="3"/>
</dbReference>
<evidence type="ECO:0000256" key="4">
    <source>
        <dbReference type="ARBA" id="ARBA00022833"/>
    </source>
</evidence>
<dbReference type="Proteomes" id="UP000824782">
    <property type="component" value="Unassembled WGS sequence"/>
</dbReference>
<dbReference type="EMBL" id="WNYA01000408">
    <property type="protein sequence ID" value="KAG8548437.1"/>
    <property type="molecule type" value="Genomic_DNA"/>
</dbReference>
<sequence length="363" mass="42034">MGDMTEKMYFRDELDLEGTHPADIAKNAIHMKAEPILYREGNLSDSDGGFFRGSYRTLPYTYVHIKEEPVSYDERADFTDQLQAPPTHIKKEQVSCDRGPSTDPNSPYRLPTVHTQYPFHRIKEESALCDEENLTGHYIYTSAAHYQQCPITDVKRDGYFGQALSLDDQQKSFSCRTRRTHYMTHQRIHAGEFSCPDRGKSFSQNSYFVAHQRIHTGERPSSCFKCSKSFRLKGSLNKHLRSHKLDNPYTCPMCRKSFIHKGHFVAHQRIHTEETRFSCTYCGKAFIHHGHLVAHQRIHTEEKKFSCPYCDKSFIHHGHFVAHQRVHTGEKPFPCPECGTCFSTHHNLVVHQRLHSSPAISFF</sequence>
<dbReference type="GO" id="GO:0008270">
    <property type="term" value="F:zinc ion binding"/>
    <property type="evidence" value="ECO:0007669"/>
    <property type="project" value="UniProtKB-KW"/>
</dbReference>
<dbReference type="InterPro" id="IPR013087">
    <property type="entry name" value="Znf_C2H2_type"/>
</dbReference>
<dbReference type="FunFam" id="3.30.160.60:FF:000065">
    <property type="entry name" value="B-cell CLL/lymphoma 6, member B"/>
    <property type="match status" value="2"/>
</dbReference>
<dbReference type="PROSITE" id="PS50157">
    <property type="entry name" value="ZINC_FINGER_C2H2_2"/>
    <property type="match status" value="6"/>
</dbReference>
<dbReference type="InterPro" id="IPR036236">
    <property type="entry name" value="Znf_C2H2_sf"/>
</dbReference>
<feature type="region of interest" description="Disordered" evidence="7">
    <location>
        <begin position="89"/>
        <end position="110"/>
    </location>
</feature>
<proteinExistence type="predicted"/>
<keyword evidence="2" id="KW-0677">Repeat</keyword>
<gene>
    <name evidence="9" type="ORF">GDO81_025358</name>
</gene>
<dbReference type="FunFam" id="3.30.160.60:FF:000110">
    <property type="entry name" value="Zinc finger protein-like"/>
    <property type="match status" value="1"/>
</dbReference>
<dbReference type="PROSITE" id="PS00028">
    <property type="entry name" value="ZINC_FINGER_C2H2_1"/>
    <property type="match status" value="5"/>
</dbReference>
<accession>A0AAV6ZH09</accession>
<protein>
    <recommendedName>
        <fullName evidence="8">C2H2-type domain-containing protein</fullName>
    </recommendedName>
</protein>
<dbReference type="FunFam" id="3.30.160.60:FF:000759">
    <property type="entry name" value="zinc finger protein 16"/>
    <property type="match status" value="1"/>
</dbReference>
<keyword evidence="1" id="KW-0479">Metal-binding</keyword>
<dbReference type="GO" id="GO:0000981">
    <property type="term" value="F:DNA-binding transcription factor activity, RNA polymerase II-specific"/>
    <property type="evidence" value="ECO:0007669"/>
    <property type="project" value="TreeGrafter"/>
</dbReference>
<name>A0AAV6ZH09_ENGPU</name>
<feature type="domain" description="C2H2-type" evidence="8">
    <location>
        <begin position="249"/>
        <end position="276"/>
    </location>
</feature>
<dbReference type="GO" id="GO:0000978">
    <property type="term" value="F:RNA polymerase II cis-regulatory region sequence-specific DNA binding"/>
    <property type="evidence" value="ECO:0007669"/>
    <property type="project" value="TreeGrafter"/>
</dbReference>
<feature type="domain" description="C2H2-type" evidence="8">
    <location>
        <begin position="221"/>
        <end position="248"/>
    </location>
</feature>
<evidence type="ECO:0000259" key="8">
    <source>
        <dbReference type="PROSITE" id="PS50157"/>
    </source>
</evidence>
<feature type="domain" description="C2H2-type" evidence="8">
    <location>
        <begin position="277"/>
        <end position="304"/>
    </location>
</feature>
<dbReference type="FunFam" id="3.30.160.60:FF:002343">
    <property type="entry name" value="Zinc finger protein 33A"/>
    <property type="match status" value="1"/>
</dbReference>
<dbReference type="FunFam" id="3.30.160.60:FF:000506">
    <property type="entry name" value="Zinc finger protein 23"/>
    <property type="match status" value="1"/>
</dbReference>
<keyword evidence="10" id="KW-1185">Reference proteome</keyword>
<evidence type="ECO:0000256" key="3">
    <source>
        <dbReference type="ARBA" id="ARBA00022771"/>
    </source>
</evidence>
<evidence type="ECO:0000256" key="5">
    <source>
        <dbReference type="ARBA" id="ARBA00023242"/>
    </source>
</evidence>
<organism evidence="9 10">
    <name type="scientific">Engystomops pustulosus</name>
    <name type="common">Tungara frog</name>
    <name type="synonym">Physalaemus pustulosus</name>
    <dbReference type="NCBI Taxonomy" id="76066"/>
    <lineage>
        <taxon>Eukaryota</taxon>
        <taxon>Metazoa</taxon>
        <taxon>Chordata</taxon>
        <taxon>Craniata</taxon>
        <taxon>Vertebrata</taxon>
        <taxon>Euteleostomi</taxon>
        <taxon>Amphibia</taxon>
        <taxon>Batrachia</taxon>
        <taxon>Anura</taxon>
        <taxon>Neobatrachia</taxon>
        <taxon>Hyloidea</taxon>
        <taxon>Leptodactylidae</taxon>
        <taxon>Leiuperinae</taxon>
        <taxon>Engystomops</taxon>
    </lineage>
</organism>